<dbReference type="Proteomes" id="UP000313948">
    <property type="component" value="Chromosome"/>
</dbReference>
<dbReference type="InterPro" id="IPR001509">
    <property type="entry name" value="Epimerase_deHydtase"/>
</dbReference>
<sequence>MRTGSHGGVAVVGGAGFLGSALARSLEGPDVHLYTRSRPVLASGSLPAELDTVSTVVWAVSQVNPQVAEERPDLVAEDEHHLLSFLRALDDHGLSPRTVLLSSGGTVYGNHGAPFAETTPTRPASAYGRAKVRLEQVLADHAACPTVVRVANAYGPGQPAGPGQGVLAHWLRAVAAGRPVTVFGDLGTARDYVAVQDVVAALLRLHQHTGALPVVNVGSGRATTLGELLDVVRDVTGTPDLAVRHEPARGFDVPATWLDVGLAREVLGWEPRTSLRSGVAATWEWLAASVAR</sequence>
<dbReference type="InterPro" id="IPR036291">
    <property type="entry name" value="NAD(P)-bd_dom_sf"/>
</dbReference>
<protein>
    <submittedName>
        <fullName evidence="2">NAD-dependent epimerase/dehydratase family protein</fullName>
    </submittedName>
</protein>
<evidence type="ECO:0000313" key="2">
    <source>
        <dbReference type="EMBL" id="QDB78480.1"/>
    </source>
</evidence>
<dbReference type="SUPFAM" id="SSF51735">
    <property type="entry name" value="NAD(P)-binding Rossmann-fold domains"/>
    <property type="match status" value="1"/>
</dbReference>
<proteinExistence type="predicted"/>
<evidence type="ECO:0000259" key="1">
    <source>
        <dbReference type="Pfam" id="PF01370"/>
    </source>
</evidence>
<reference evidence="2 3" key="1">
    <citation type="submission" date="2019-05" db="EMBL/GenBank/DDBJ databases">
        <title>Georgenia *** sp. nov., and Georgenia *** sp. nov., isolated from the intestinal contents of plateau pika (Ochotona curzoniae) in the Qinghai-Tibet plateau of China.</title>
        <authorList>
            <person name="Tian Z."/>
        </authorList>
    </citation>
    <scope>NUCLEOTIDE SEQUENCE [LARGE SCALE GENOMIC DNA]</scope>
    <source>
        <strain evidence="2 3">Z294</strain>
    </source>
</reference>
<dbReference type="RefSeq" id="WP_139073760.1">
    <property type="nucleotide sequence ID" value="NZ_CP040899.1"/>
</dbReference>
<evidence type="ECO:0000313" key="3">
    <source>
        <dbReference type="Proteomes" id="UP000313948"/>
    </source>
</evidence>
<gene>
    <name evidence="2" type="ORF">FE251_03125</name>
</gene>
<feature type="domain" description="NAD-dependent epimerase/dehydratase" evidence="1">
    <location>
        <begin position="9"/>
        <end position="218"/>
    </location>
</feature>
<dbReference type="PANTHER" id="PTHR43245:SF13">
    <property type="entry name" value="UDP-D-APIOSE_UDP-D-XYLOSE SYNTHASE 2"/>
    <property type="match status" value="1"/>
</dbReference>
<dbReference type="Gene3D" id="3.40.50.720">
    <property type="entry name" value="NAD(P)-binding Rossmann-like Domain"/>
    <property type="match status" value="1"/>
</dbReference>
<dbReference type="Pfam" id="PF01370">
    <property type="entry name" value="Epimerase"/>
    <property type="match status" value="1"/>
</dbReference>
<keyword evidence="3" id="KW-1185">Reference proteome</keyword>
<dbReference type="PRINTS" id="PR01713">
    <property type="entry name" value="NUCEPIMERASE"/>
</dbReference>
<dbReference type="PANTHER" id="PTHR43245">
    <property type="entry name" value="BIFUNCTIONAL POLYMYXIN RESISTANCE PROTEIN ARNA"/>
    <property type="match status" value="1"/>
</dbReference>
<dbReference type="EMBL" id="CP040899">
    <property type="protein sequence ID" value="QDB78480.1"/>
    <property type="molecule type" value="Genomic_DNA"/>
</dbReference>
<dbReference type="InterPro" id="IPR050177">
    <property type="entry name" value="Lipid_A_modif_metabolic_enz"/>
</dbReference>
<name>A0ABX5VK09_9MICO</name>
<organism evidence="2 3">
    <name type="scientific">Georgenia wutianyii</name>
    <dbReference type="NCBI Taxonomy" id="2585135"/>
    <lineage>
        <taxon>Bacteria</taxon>
        <taxon>Bacillati</taxon>
        <taxon>Actinomycetota</taxon>
        <taxon>Actinomycetes</taxon>
        <taxon>Micrococcales</taxon>
        <taxon>Bogoriellaceae</taxon>
        <taxon>Georgenia</taxon>
    </lineage>
</organism>
<accession>A0ABX5VK09</accession>